<evidence type="ECO:0000313" key="3">
    <source>
        <dbReference type="EMBL" id="ORA73846.1"/>
    </source>
</evidence>
<evidence type="ECO:0000259" key="1">
    <source>
        <dbReference type="Pfam" id="PF24088"/>
    </source>
</evidence>
<feature type="domain" description="DUF7373" evidence="2">
    <location>
        <begin position="257"/>
        <end position="394"/>
    </location>
</feature>
<dbReference type="RefSeq" id="WP_083029020.1">
    <property type="nucleotide sequence ID" value="NZ_AP022618.1"/>
</dbReference>
<protein>
    <submittedName>
        <fullName evidence="3">Uncharacterized protein</fullName>
    </submittedName>
</protein>
<dbReference type="InterPro" id="IPR056463">
    <property type="entry name" value="DUF7373_C"/>
</dbReference>
<gene>
    <name evidence="3" type="ORF">BST26_01350</name>
</gene>
<evidence type="ECO:0000313" key="4">
    <source>
        <dbReference type="Proteomes" id="UP000192801"/>
    </source>
</evidence>
<feature type="domain" description="DUF7373" evidence="1">
    <location>
        <begin position="49"/>
        <end position="250"/>
    </location>
</feature>
<dbReference type="Proteomes" id="UP000192801">
    <property type="component" value="Unassembled WGS sequence"/>
</dbReference>
<evidence type="ECO:0000259" key="2">
    <source>
        <dbReference type="Pfam" id="PF24092"/>
    </source>
</evidence>
<keyword evidence="4" id="KW-1185">Reference proteome</keyword>
<name>A0A1X0DN83_9MYCO</name>
<dbReference type="OrthoDB" id="4569937at2"/>
<comment type="caution">
    <text evidence="3">The sequence shown here is derived from an EMBL/GenBank/DDBJ whole genome shotgun (WGS) entry which is preliminary data.</text>
</comment>
<dbReference type="EMBL" id="MVHS01000002">
    <property type="protein sequence ID" value="ORA73846.1"/>
    <property type="molecule type" value="Genomic_DNA"/>
</dbReference>
<dbReference type="STRING" id="444597.BST26_01350"/>
<dbReference type="Pfam" id="PF24092">
    <property type="entry name" value="DUF7373_C"/>
    <property type="match status" value="1"/>
</dbReference>
<proteinExistence type="predicted"/>
<dbReference type="InterPro" id="IPR055797">
    <property type="entry name" value="DUF7373"/>
</dbReference>
<reference evidence="3 4" key="1">
    <citation type="submission" date="2016-12" db="EMBL/GenBank/DDBJ databases">
        <title>The new phylogeny of genus Mycobacterium.</title>
        <authorList>
            <person name="Tortoli E."/>
            <person name="Trovato A."/>
            <person name="Cirillo D.M."/>
        </authorList>
    </citation>
    <scope>NUCLEOTIDE SEQUENCE [LARGE SCALE GENOMIC DNA]</scope>
    <source>
        <strain evidence="3 4">DSM 45130</strain>
    </source>
</reference>
<sequence>MAAVASLLTGCAQVYSGEAQRAENYDPGVVNPALLDTGNYPTQPRGPLGKAGSAAAGAILEGHRMADHVVIPFQVDPTRMSQVIVNCAVLNTPESVGQSLFTKGLTPVVAAHNFVTGFVAANTGTLQNAVLMFGSDKDAAGAAAAMTTVVSTQTSSTDHTSIALAPTAIPGYADTAAVRWTVHYESLNSSDTLMVAVTGHDRYVLLQRLIVEQGSVIDPVTLVSRTLDQQLPLIDGFTPTSPDQLVNLPMDPSGLQTRMITPKRDERTAFNGSFGPHAALLFQPTRPVPAQKMFDEVGVDLLINEDGIATRTKDAASAQKYLDWEAASQTTHGWQAIDGVTALPAARCQRKEPEYSSDTVTFWCGVAVDRVVLEITSSYENDAKQKLAAGYLMLTAP</sequence>
<dbReference type="AlphaFoldDB" id="A0A1X0DN83"/>
<dbReference type="Pfam" id="PF24088">
    <property type="entry name" value="DUF7373"/>
    <property type="match status" value="1"/>
</dbReference>
<organism evidence="3 4">
    <name type="scientific">Mycolicibacterium insubricum</name>
    <dbReference type="NCBI Taxonomy" id="444597"/>
    <lineage>
        <taxon>Bacteria</taxon>
        <taxon>Bacillati</taxon>
        <taxon>Actinomycetota</taxon>
        <taxon>Actinomycetes</taxon>
        <taxon>Mycobacteriales</taxon>
        <taxon>Mycobacteriaceae</taxon>
        <taxon>Mycolicibacterium</taxon>
    </lineage>
</organism>
<accession>A0A1X0DN83</accession>